<gene>
    <name evidence="2" type="ORF">Dsin_032712</name>
</gene>
<name>A0AAE0DN01_9ROSI</name>
<reference evidence="2" key="1">
    <citation type="journal article" date="2023" name="Plant J.">
        <title>Genome sequences and population genomics provide insights into the demographic history, inbreeding, and mutation load of two 'living fossil' tree species of Dipteronia.</title>
        <authorList>
            <person name="Feng Y."/>
            <person name="Comes H.P."/>
            <person name="Chen J."/>
            <person name="Zhu S."/>
            <person name="Lu R."/>
            <person name="Zhang X."/>
            <person name="Li P."/>
            <person name="Qiu J."/>
            <person name="Olsen K.M."/>
            <person name="Qiu Y."/>
        </authorList>
    </citation>
    <scope>NUCLEOTIDE SEQUENCE</scope>
    <source>
        <strain evidence="2">NBL</strain>
    </source>
</reference>
<organism evidence="2 3">
    <name type="scientific">Dipteronia sinensis</name>
    <dbReference type="NCBI Taxonomy" id="43782"/>
    <lineage>
        <taxon>Eukaryota</taxon>
        <taxon>Viridiplantae</taxon>
        <taxon>Streptophyta</taxon>
        <taxon>Embryophyta</taxon>
        <taxon>Tracheophyta</taxon>
        <taxon>Spermatophyta</taxon>
        <taxon>Magnoliopsida</taxon>
        <taxon>eudicotyledons</taxon>
        <taxon>Gunneridae</taxon>
        <taxon>Pentapetalae</taxon>
        <taxon>rosids</taxon>
        <taxon>malvids</taxon>
        <taxon>Sapindales</taxon>
        <taxon>Sapindaceae</taxon>
        <taxon>Hippocastanoideae</taxon>
        <taxon>Acereae</taxon>
        <taxon>Dipteronia</taxon>
    </lineage>
</organism>
<keyword evidence="3" id="KW-1185">Reference proteome</keyword>
<dbReference type="EMBL" id="JANJYJ010000378">
    <property type="protein sequence ID" value="KAK3175842.1"/>
    <property type="molecule type" value="Genomic_DNA"/>
</dbReference>
<feature type="compositionally biased region" description="Polar residues" evidence="1">
    <location>
        <begin position="1"/>
        <end position="18"/>
    </location>
</feature>
<feature type="region of interest" description="Disordered" evidence="1">
    <location>
        <begin position="1"/>
        <end position="77"/>
    </location>
</feature>
<accession>A0AAE0DN01</accession>
<feature type="compositionally biased region" description="Polar residues" evidence="1">
    <location>
        <begin position="68"/>
        <end position="77"/>
    </location>
</feature>
<protein>
    <submittedName>
        <fullName evidence="2">Uncharacterized protein</fullName>
    </submittedName>
</protein>
<sequence>MEQCRQGNRQNGSVTSGKGLSMRAGHGGPSPEPVGCGGLLELLPRRRGRRVPAGGRTGNGSSGGLPRASNSRLRTGSQMPRHLISDAHEWINEIPTVPVYYPAKPRQGNGLAESAGKEDLLSLTLVRLCEMT</sequence>
<proteinExistence type="predicted"/>
<evidence type="ECO:0000313" key="3">
    <source>
        <dbReference type="Proteomes" id="UP001281410"/>
    </source>
</evidence>
<evidence type="ECO:0000256" key="1">
    <source>
        <dbReference type="SAM" id="MobiDB-lite"/>
    </source>
</evidence>
<dbReference type="Proteomes" id="UP001281410">
    <property type="component" value="Unassembled WGS sequence"/>
</dbReference>
<dbReference type="AlphaFoldDB" id="A0AAE0DN01"/>
<comment type="caution">
    <text evidence="2">The sequence shown here is derived from an EMBL/GenBank/DDBJ whole genome shotgun (WGS) entry which is preliminary data.</text>
</comment>
<evidence type="ECO:0000313" key="2">
    <source>
        <dbReference type="EMBL" id="KAK3175842.1"/>
    </source>
</evidence>